<dbReference type="STRING" id="266749.SAMN05421876_10514"/>
<keyword evidence="5" id="KW-1133">Transmembrane helix</keyword>
<evidence type="ECO:0000256" key="3">
    <source>
        <dbReference type="ARBA" id="ARBA00022475"/>
    </source>
</evidence>
<keyword evidence="7" id="KW-0813">Transport</keyword>
<name>A0A0C1FBI6_9FLAO</name>
<evidence type="ECO:0000313" key="9">
    <source>
        <dbReference type="Proteomes" id="UP000031473"/>
    </source>
</evidence>
<keyword evidence="6" id="KW-0472">Membrane</keyword>
<dbReference type="GO" id="GO:0005886">
    <property type="term" value="C:plasma membrane"/>
    <property type="evidence" value="ECO:0007669"/>
    <property type="project" value="UniProtKB-SubCell"/>
</dbReference>
<gene>
    <name evidence="8" type="ORF">OA86_06485</name>
</gene>
<dbReference type="Gene3D" id="3.30.420.270">
    <property type="match status" value="1"/>
</dbReference>
<evidence type="ECO:0000256" key="2">
    <source>
        <dbReference type="ARBA" id="ARBA00005811"/>
    </source>
</evidence>
<keyword evidence="7" id="KW-0653">Protein transport</keyword>
<keyword evidence="3" id="KW-1003">Cell membrane</keyword>
<dbReference type="Proteomes" id="UP000031473">
    <property type="component" value="Unassembled WGS sequence"/>
</dbReference>
<dbReference type="EMBL" id="JSYL01000003">
    <property type="protein sequence ID" value="KIA89243.1"/>
    <property type="molecule type" value="Genomic_DNA"/>
</dbReference>
<dbReference type="OrthoDB" id="9793581at2"/>
<evidence type="ECO:0000313" key="8">
    <source>
        <dbReference type="EMBL" id="KIA89243.1"/>
    </source>
</evidence>
<proteinExistence type="inferred from homology"/>
<evidence type="ECO:0000256" key="4">
    <source>
        <dbReference type="ARBA" id="ARBA00022692"/>
    </source>
</evidence>
<comment type="similarity">
    <text evidence="2 7">Belongs to the ExbD/TolR family.</text>
</comment>
<evidence type="ECO:0000256" key="1">
    <source>
        <dbReference type="ARBA" id="ARBA00004162"/>
    </source>
</evidence>
<comment type="caution">
    <text evidence="8">The sequence shown here is derived from an EMBL/GenBank/DDBJ whole genome shotgun (WGS) entry which is preliminary data.</text>
</comment>
<reference evidence="8 9" key="1">
    <citation type="submission" date="2014-10" db="EMBL/GenBank/DDBJ databases">
        <title>Kaistella jeonii genome.</title>
        <authorList>
            <person name="Clayton J.T."/>
            <person name="Newman J.D."/>
        </authorList>
    </citation>
    <scope>NUCLEOTIDE SEQUENCE [LARGE SCALE GENOMIC DNA]</scope>
    <source>
        <strain evidence="8 9">DSM 17048</strain>
    </source>
</reference>
<keyword evidence="9" id="KW-1185">Reference proteome</keyword>
<dbReference type="Pfam" id="PF02472">
    <property type="entry name" value="ExbD"/>
    <property type="match status" value="1"/>
</dbReference>
<evidence type="ECO:0000256" key="7">
    <source>
        <dbReference type="RuleBase" id="RU003879"/>
    </source>
</evidence>
<dbReference type="GO" id="GO:0015031">
    <property type="term" value="P:protein transport"/>
    <property type="evidence" value="ECO:0007669"/>
    <property type="project" value="UniProtKB-KW"/>
</dbReference>
<comment type="subcellular location">
    <subcellularLocation>
        <location evidence="1">Cell membrane</location>
        <topology evidence="1">Single-pass membrane protein</topology>
    </subcellularLocation>
    <subcellularLocation>
        <location evidence="7">Cell membrane</location>
        <topology evidence="7">Single-pass type II membrane protein</topology>
    </subcellularLocation>
</comment>
<sequence>MELKRRNRVNAEFSMASMTDIIFLLLIFFMITSSAISQSAIDVKLPKADATNPSVQDPSTVTIKEDGKYFVNDKEIPKEQLENQLVNALKGEANPSFTIRADGNSKHKDVVFVMGIAETHHFNLAIATTQEDN</sequence>
<evidence type="ECO:0000256" key="5">
    <source>
        <dbReference type="ARBA" id="ARBA00022989"/>
    </source>
</evidence>
<evidence type="ECO:0000256" key="6">
    <source>
        <dbReference type="ARBA" id="ARBA00023136"/>
    </source>
</evidence>
<organism evidence="8 9">
    <name type="scientific">Kaistella jeonii</name>
    <dbReference type="NCBI Taxonomy" id="266749"/>
    <lineage>
        <taxon>Bacteria</taxon>
        <taxon>Pseudomonadati</taxon>
        <taxon>Bacteroidota</taxon>
        <taxon>Flavobacteriia</taxon>
        <taxon>Flavobacteriales</taxon>
        <taxon>Weeksellaceae</taxon>
        <taxon>Chryseobacterium group</taxon>
        <taxon>Kaistella</taxon>
    </lineage>
</organism>
<dbReference type="PANTHER" id="PTHR30558:SF3">
    <property type="entry name" value="BIOPOLYMER TRANSPORT PROTEIN EXBD-RELATED"/>
    <property type="match status" value="1"/>
</dbReference>
<keyword evidence="4 7" id="KW-0812">Transmembrane</keyword>
<dbReference type="GO" id="GO:0022857">
    <property type="term" value="F:transmembrane transporter activity"/>
    <property type="evidence" value="ECO:0007669"/>
    <property type="project" value="InterPro"/>
</dbReference>
<accession>A0A0C1FBI6</accession>
<dbReference type="InterPro" id="IPR003400">
    <property type="entry name" value="ExbD"/>
</dbReference>
<protein>
    <submittedName>
        <fullName evidence="8">Biopolymer transporter ExbD</fullName>
    </submittedName>
</protein>
<dbReference type="AlphaFoldDB" id="A0A0C1FBI6"/>
<dbReference type="PANTHER" id="PTHR30558">
    <property type="entry name" value="EXBD MEMBRANE COMPONENT OF PMF-DRIVEN MACROMOLECULE IMPORT SYSTEM"/>
    <property type="match status" value="1"/>
</dbReference>
<dbReference type="RefSeq" id="WP_039350670.1">
    <property type="nucleotide sequence ID" value="NZ_FOLA01000005.1"/>
</dbReference>